<evidence type="ECO:0000313" key="3">
    <source>
        <dbReference type="Proteomes" id="UP001275084"/>
    </source>
</evidence>
<evidence type="ECO:0000256" key="1">
    <source>
        <dbReference type="SAM" id="SignalP"/>
    </source>
</evidence>
<feature type="chain" id="PRO_5042576902" evidence="1">
    <location>
        <begin position="31"/>
        <end position="181"/>
    </location>
</feature>
<keyword evidence="3" id="KW-1185">Reference proteome</keyword>
<proteinExistence type="predicted"/>
<evidence type="ECO:0000313" key="2">
    <source>
        <dbReference type="EMBL" id="KAK3356805.1"/>
    </source>
</evidence>
<keyword evidence="1" id="KW-0732">Signal</keyword>
<protein>
    <submittedName>
        <fullName evidence="2">Uncharacterized protein</fullName>
    </submittedName>
</protein>
<reference evidence="2" key="1">
    <citation type="journal article" date="2023" name="Mol. Phylogenet. Evol.">
        <title>Genome-scale phylogeny and comparative genomics of the fungal order Sordariales.</title>
        <authorList>
            <person name="Hensen N."/>
            <person name="Bonometti L."/>
            <person name="Westerberg I."/>
            <person name="Brannstrom I.O."/>
            <person name="Guillou S."/>
            <person name="Cros-Aarteil S."/>
            <person name="Calhoun S."/>
            <person name="Haridas S."/>
            <person name="Kuo A."/>
            <person name="Mondo S."/>
            <person name="Pangilinan J."/>
            <person name="Riley R."/>
            <person name="LaButti K."/>
            <person name="Andreopoulos B."/>
            <person name="Lipzen A."/>
            <person name="Chen C."/>
            <person name="Yan M."/>
            <person name="Daum C."/>
            <person name="Ng V."/>
            <person name="Clum A."/>
            <person name="Steindorff A."/>
            <person name="Ohm R.A."/>
            <person name="Martin F."/>
            <person name="Silar P."/>
            <person name="Natvig D.O."/>
            <person name="Lalanne C."/>
            <person name="Gautier V."/>
            <person name="Ament-Velasquez S.L."/>
            <person name="Kruys A."/>
            <person name="Hutchinson M.I."/>
            <person name="Powell A.J."/>
            <person name="Barry K."/>
            <person name="Miller A.N."/>
            <person name="Grigoriev I.V."/>
            <person name="Debuchy R."/>
            <person name="Gladieux P."/>
            <person name="Hiltunen Thoren M."/>
            <person name="Johannesson H."/>
        </authorList>
    </citation>
    <scope>NUCLEOTIDE SEQUENCE</scope>
    <source>
        <strain evidence="2">CBS 955.72</strain>
    </source>
</reference>
<dbReference type="Proteomes" id="UP001275084">
    <property type="component" value="Unassembled WGS sequence"/>
</dbReference>
<reference evidence="2" key="2">
    <citation type="submission" date="2023-06" db="EMBL/GenBank/DDBJ databases">
        <authorList>
            <consortium name="Lawrence Berkeley National Laboratory"/>
            <person name="Haridas S."/>
            <person name="Hensen N."/>
            <person name="Bonometti L."/>
            <person name="Westerberg I."/>
            <person name="Brannstrom I.O."/>
            <person name="Guillou S."/>
            <person name="Cros-Aarteil S."/>
            <person name="Calhoun S."/>
            <person name="Kuo A."/>
            <person name="Mondo S."/>
            <person name="Pangilinan J."/>
            <person name="Riley R."/>
            <person name="Labutti K."/>
            <person name="Andreopoulos B."/>
            <person name="Lipzen A."/>
            <person name="Chen C."/>
            <person name="Yanf M."/>
            <person name="Daum C."/>
            <person name="Ng V."/>
            <person name="Clum A."/>
            <person name="Steindorff A."/>
            <person name="Ohm R."/>
            <person name="Martin F."/>
            <person name="Silar P."/>
            <person name="Natvig D."/>
            <person name="Lalanne C."/>
            <person name="Gautier V."/>
            <person name="Ament-Velasquez S.L."/>
            <person name="Kruys A."/>
            <person name="Hutchinson M.I."/>
            <person name="Powell A.J."/>
            <person name="Barry K."/>
            <person name="Miller A.N."/>
            <person name="Grigoriev I.V."/>
            <person name="Debuchy R."/>
            <person name="Gladieux P."/>
            <person name="Thoren M.H."/>
            <person name="Johannesson H."/>
        </authorList>
    </citation>
    <scope>NUCLEOTIDE SEQUENCE</scope>
    <source>
        <strain evidence="2">CBS 955.72</strain>
    </source>
</reference>
<name>A0AAJ0HKY0_9PEZI</name>
<dbReference type="EMBL" id="JAUIQD010000003">
    <property type="protein sequence ID" value="KAK3356805.1"/>
    <property type="molecule type" value="Genomic_DNA"/>
</dbReference>
<accession>A0AAJ0HKY0</accession>
<gene>
    <name evidence="2" type="ORF">B0T25DRAFT_139895</name>
</gene>
<comment type="caution">
    <text evidence="2">The sequence shown here is derived from an EMBL/GenBank/DDBJ whole genome shotgun (WGS) entry which is preliminary data.</text>
</comment>
<dbReference type="AlphaFoldDB" id="A0AAJ0HKY0"/>
<organism evidence="2 3">
    <name type="scientific">Lasiosphaeria hispida</name>
    <dbReference type="NCBI Taxonomy" id="260671"/>
    <lineage>
        <taxon>Eukaryota</taxon>
        <taxon>Fungi</taxon>
        <taxon>Dikarya</taxon>
        <taxon>Ascomycota</taxon>
        <taxon>Pezizomycotina</taxon>
        <taxon>Sordariomycetes</taxon>
        <taxon>Sordariomycetidae</taxon>
        <taxon>Sordariales</taxon>
        <taxon>Lasiosphaeriaceae</taxon>
        <taxon>Lasiosphaeria</taxon>
    </lineage>
</organism>
<sequence length="181" mass="20421">MMLRSARGLWWRKFLKASGVLLVVLRENHGNHAGSWEDDEESWRLVPVGSSASVHFYGASTWMGAQVDRYPHNTSRTEINEVSFNRVCINREIKQLLDSGRVDPNDGSAWVDTPLRHICSMSYMDFESQSTGTAKAKLLLNSDGLTRVPSLTTSLRTRQTFVGAGLLFGPRPLTTTWHRAW</sequence>
<feature type="signal peptide" evidence="1">
    <location>
        <begin position="1"/>
        <end position="30"/>
    </location>
</feature>